<feature type="compositionally biased region" description="Polar residues" evidence="1">
    <location>
        <begin position="81"/>
        <end position="92"/>
    </location>
</feature>
<name>A0ABV0BJH2_9HYPH</name>
<gene>
    <name evidence="2" type="ORF">WJT86_05000</name>
</gene>
<dbReference type="RefSeq" id="WP_346336432.1">
    <property type="nucleotide sequence ID" value="NZ_JBBYXI010000002.1"/>
</dbReference>
<reference evidence="2 3" key="1">
    <citation type="submission" date="2024-04" db="EMBL/GenBank/DDBJ databases">
        <title>A novel species isolated from cricket.</title>
        <authorList>
            <person name="Wang H.-C."/>
        </authorList>
    </citation>
    <scope>NUCLEOTIDE SEQUENCE [LARGE SCALE GENOMIC DNA]</scope>
    <source>
        <strain evidence="2 3">WL0021</strain>
    </source>
</reference>
<sequence>MGILVRSAIVIGALVYLAPLRYDQPTTDQPLHQPDNLSVSGAADAVWKSLPDNAKKTVSDEVQKQLIEAAKKEALSRIPFANNTERASQSPKNFPISGNPEKN</sequence>
<dbReference type="Proteomes" id="UP001418637">
    <property type="component" value="Unassembled WGS sequence"/>
</dbReference>
<evidence type="ECO:0000256" key="1">
    <source>
        <dbReference type="SAM" id="MobiDB-lite"/>
    </source>
</evidence>
<protein>
    <submittedName>
        <fullName evidence="2">Uncharacterized protein</fullName>
    </submittedName>
</protein>
<proteinExistence type="predicted"/>
<comment type="caution">
    <text evidence="2">The sequence shown here is derived from an EMBL/GenBank/DDBJ whole genome shotgun (WGS) entry which is preliminary data.</text>
</comment>
<dbReference type="EMBL" id="JBBYXI010000002">
    <property type="protein sequence ID" value="MEN3930421.1"/>
    <property type="molecule type" value="Genomic_DNA"/>
</dbReference>
<organism evidence="2 3">
    <name type="scientific">Hohaiivirga grylli</name>
    <dbReference type="NCBI Taxonomy" id="3133970"/>
    <lineage>
        <taxon>Bacteria</taxon>
        <taxon>Pseudomonadati</taxon>
        <taxon>Pseudomonadota</taxon>
        <taxon>Alphaproteobacteria</taxon>
        <taxon>Hyphomicrobiales</taxon>
        <taxon>Methylobacteriaceae</taxon>
        <taxon>Hohaiivirga</taxon>
    </lineage>
</organism>
<evidence type="ECO:0000313" key="2">
    <source>
        <dbReference type="EMBL" id="MEN3930421.1"/>
    </source>
</evidence>
<accession>A0ABV0BJH2</accession>
<feature type="region of interest" description="Disordered" evidence="1">
    <location>
        <begin position="78"/>
        <end position="103"/>
    </location>
</feature>
<evidence type="ECO:0000313" key="3">
    <source>
        <dbReference type="Proteomes" id="UP001418637"/>
    </source>
</evidence>
<keyword evidence="3" id="KW-1185">Reference proteome</keyword>